<evidence type="ECO:0000256" key="12">
    <source>
        <dbReference type="ARBA" id="ARBA00023136"/>
    </source>
</evidence>
<evidence type="ECO:0000256" key="7">
    <source>
        <dbReference type="ARBA" id="ARBA00022824"/>
    </source>
</evidence>
<keyword evidence="8" id="KW-0492">Microsome</keyword>
<evidence type="ECO:0000256" key="3">
    <source>
        <dbReference type="ARBA" id="ARBA00004406"/>
    </source>
</evidence>
<dbReference type="Proteomes" id="UP001367676">
    <property type="component" value="Unassembled WGS sequence"/>
</dbReference>
<gene>
    <name evidence="15" type="ORF">V9T40_005471</name>
</gene>
<dbReference type="GO" id="GO:0020037">
    <property type="term" value="F:heme binding"/>
    <property type="evidence" value="ECO:0007669"/>
    <property type="project" value="InterPro"/>
</dbReference>
<dbReference type="InterPro" id="IPR036396">
    <property type="entry name" value="Cyt_P450_sf"/>
</dbReference>
<dbReference type="InterPro" id="IPR050196">
    <property type="entry name" value="Cytochrome_P450_Monoox"/>
</dbReference>
<dbReference type="CDD" id="cd20628">
    <property type="entry name" value="CYP4"/>
    <property type="match status" value="1"/>
</dbReference>
<dbReference type="Pfam" id="PF00067">
    <property type="entry name" value="p450"/>
    <property type="match status" value="1"/>
</dbReference>
<evidence type="ECO:0000256" key="10">
    <source>
        <dbReference type="ARBA" id="ARBA00023004"/>
    </source>
</evidence>
<evidence type="ECO:0000256" key="13">
    <source>
        <dbReference type="PIRSR" id="PIRSR602401-1"/>
    </source>
</evidence>
<dbReference type="Gene3D" id="1.10.630.10">
    <property type="entry name" value="Cytochrome P450"/>
    <property type="match status" value="1"/>
</dbReference>
<evidence type="ECO:0000313" key="15">
    <source>
        <dbReference type="EMBL" id="KAK7588226.1"/>
    </source>
</evidence>
<feature type="binding site" description="axial binding residue" evidence="13">
    <location>
        <position position="391"/>
    </location>
    <ligand>
        <name>heme</name>
        <dbReference type="ChEBI" id="CHEBI:30413"/>
    </ligand>
    <ligandPart>
        <name>Fe</name>
        <dbReference type="ChEBI" id="CHEBI:18248"/>
    </ligandPart>
</feature>
<keyword evidence="16" id="KW-1185">Reference proteome</keyword>
<keyword evidence="9 14" id="KW-0560">Oxidoreductase</keyword>
<evidence type="ECO:0000256" key="9">
    <source>
        <dbReference type="ARBA" id="ARBA00023002"/>
    </source>
</evidence>
<dbReference type="PRINTS" id="PR00463">
    <property type="entry name" value="EP450I"/>
</dbReference>
<evidence type="ECO:0008006" key="17">
    <source>
        <dbReference type="Google" id="ProtNLM"/>
    </source>
</evidence>
<comment type="cofactor">
    <cofactor evidence="1 13">
        <name>heme</name>
        <dbReference type="ChEBI" id="CHEBI:30413"/>
    </cofactor>
</comment>
<reference evidence="15 16" key="1">
    <citation type="submission" date="2024-03" db="EMBL/GenBank/DDBJ databases">
        <title>Adaptation during the transition from Ophiocordyceps entomopathogen to insect associate is accompanied by gene loss and intensified selection.</title>
        <authorList>
            <person name="Ward C.M."/>
            <person name="Onetto C.A."/>
            <person name="Borneman A.R."/>
        </authorList>
    </citation>
    <scope>NUCLEOTIDE SEQUENCE [LARGE SCALE GENOMIC DNA]</scope>
    <source>
        <strain evidence="15">AWRI1</strain>
        <tissue evidence="15">Single Adult Female</tissue>
    </source>
</reference>
<evidence type="ECO:0000256" key="5">
    <source>
        <dbReference type="ARBA" id="ARBA00022617"/>
    </source>
</evidence>
<dbReference type="PANTHER" id="PTHR24291">
    <property type="entry name" value="CYTOCHROME P450 FAMILY 4"/>
    <property type="match status" value="1"/>
</dbReference>
<evidence type="ECO:0000313" key="16">
    <source>
        <dbReference type="Proteomes" id="UP001367676"/>
    </source>
</evidence>
<keyword evidence="11 14" id="KW-0503">Monooxygenase</keyword>
<dbReference type="PRINTS" id="PR00385">
    <property type="entry name" value="P450"/>
</dbReference>
<dbReference type="InterPro" id="IPR017972">
    <property type="entry name" value="Cyt_P450_CS"/>
</dbReference>
<evidence type="ECO:0000256" key="14">
    <source>
        <dbReference type="RuleBase" id="RU000461"/>
    </source>
</evidence>
<dbReference type="PROSITE" id="PS00086">
    <property type="entry name" value="CYTOCHROME_P450"/>
    <property type="match status" value="1"/>
</dbReference>
<accession>A0AAN9TT11</accession>
<dbReference type="GO" id="GO:0005789">
    <property type="term" value="C:endoplasmic reticulum membrane"/>
    <property type="evidence" value="ECO:0007669"/>
    <property type="project" value="UniProtKB-SubCell"/>
</dbReference>
<dbReference type="EMBL" id="JBBCAQ010000023">
    <property type="protein sequence ID" value="KAK7588226.1"/>
    <property type="molecule type" value="Genomic_DNA"/>
</dbReference>
<keyword evidence="10 13" id="KW-0408">Iron</keyword>
<keyword evidence="5 13" id="KW-0349">Heme</keyword>
<dbReference type="InterPro" id="IPR001128">
    <property type="entry name" value="Cyt_P450"/>
</dbReference>
<dbReference type="InterPro" id="IPR002401">
    <property type="entry name" value="Cyt_P450_E_grp-I"/>
</dbReference>
<comment type="similarity">
    <text evidence="4 14">Belongs to the cytochrome P450 family.</text>
</comment>
<dbReference type="AlphaFoldDB" id="A0AAN9TT11"/>
<evidence type="ECO:0000256" key="6">
    <source>
        <dbReference type="ARBA" id="ARBA00022723"/>
    </source>
</evidence>
<keyword evidence="7" id="KW-0256">Endoplasmic reticulum</keyword>
<dbReference type="GO" id="GO:0016705">
    <property type="term" value="F:oxidoreductase activity, acting on paired donors, with incorporation or reduction of molecular oxygen"/>
    <property type="evidence" value="ECO:0007669"/>
    <property type="project" value="InterPro"/>
</dbReference>
<evidence type="ECO:0000256" key="8">
    <source>
        <dbReference type="ARBA" id="ARBA00022848"/>
    </source>
</evidence>
<comment type="subcellular location">
    <subcellularLocation>
        <location evidence="3">Endoplasmic reticulum membrane</location>
        <topology evidence="3">Peripheral membrane protein</topology>
    </subcellularLocation>
    <subcellularLocation>
        <location evidence="2">Microsome membrane</location>
        <topology evidence="2">Peripheral membrane protein</topology>
    </subcellularLocation>
</comment>
<evidence type="ECO:0000256" key="11">
    <source>
        <dbReference type="ARBA" id="ARBA00023033"/>
    </source>
</evidence>
<dbReference type="SUPFAM" id="SSF48264">
    <property type="entry name" value="Cytochrome P450"/>
    <property type="match status" value="1"/>
</dbReference>
<sequence length="448" mass="52273">MEAVMGYLEKAEPTPYTFWLGYVHYVLICKPEDLQVVLNNSNCLEKSNFYKFFVNTVGEGLFSSPVEKWKKHRRLITPAFNIRLMETFFPIFNAKNERLVRRMEKEADTGEYFDLWPYISSNALDIICQTTMGYDINSLESTKVEFEEALKIASVEDSLRIYKPWLHPDFIFKLYIKFTGLTKSYELVHKLPEQIIERKQNELREKKLKLRDNDVREKSLLSFLDLLLELNEEGAEFSDTDIRDEVVTMMIGGSETSALTLSFTLLMLAMNSEVQERAYKEIEQILGTDERPILMEDVNKMVFLEQCIRETLRLFPPGPLILRKATKDVPLSDNFILRSGANIIIPPVRVQRHPNLYENPLMWNPENFSVEEVAKRHKYSFIAFSGGPRGCIGSKYAMFSMKVTVSMILQKYILRTEVKLEDIRLSLDLLMRSVHGYKIKLYSRKLKI</sequence>
<organism evidence="15 16">
    <name type="scientific">Parthenolecanium corni</name>
    <dbReference type="NCBI Taxonomy" id="536013"/>
    <lineage>
        <taxon>Eukaryota</taxon>
        <taxon>Metazoa</taxon>
        <taxon>Ecdysozoa</taxon>
        <taxon>Arthropoda</taxon>
        <taxon>Hexapoda</taxon>
        <taxon>Insecta</taxon>
        <taxon>Pterygota</taxon>
        <taxon>Neoptera</taxon>
        <taxon>Paraneoptera</taxon>
        <taxon>Hemiptera</taxon>
        <taxon>Sternorrhyncha</taxon>
        <taxon>Coccoidea</taxon>
        <taxon>Coccidae</taxon>
        <taxon>Parthenolecanium</taxon>
    </lineage>
</organism>
<evidence type="ECO:0000256" key="2">
    <source>
        <dbReference type="ARBA" id="ARBA00004174"/>
    </source>
</evidence>
<keyword evidence="12" id="KW-0472">Membrane</keyword>
<dbReference type="PANTHER" id="PTHR24291:SF189">
    <property type="entry name" value="CYTOCHROME P450 4C3-RELATED"/>
    <property type="match status" value="1"/>
</dbReference>
<dbReference type="GO" id="GO:0005506">
    <property type="term" value="F:iron ion binding"/>
    <property type="evidence" value="ECO:0007669"/>
    <property type="project" value="InterPro"/>
</dbReference>
<dbReference type="GO" id="GO:0004497">
    <property type="term" value="F:monooxygenase activity"/>
    <property type="evidence" value="ECO:0007669"/>
    <property type="project" value="UniProtKB-KW"/>
</dbReference>
<name>A0AAN9TT11_9HEMI</name>
<keyword evidence="6 13" id="KW-0479">Metal-binding</keyword>
<evidence type="ECO:0000256" key="4">
    <source>
        <dbReference type="ARBA" id="ARBA00010617"/>
    </source>
</evidence>
<comment type="caution">
    <text evidence="15">The sequence shown here is derived from an EMBL/GenBank/DDBJ whole genome shotgun (WGS) entry which is preliminary data.</text>
</comment>
<proteinExistence type="inferred from homology"/>
<protein>
    <recommendedName>
        <fullName evidence="17">Cytochrome P450</fullName>
    </recommendedName>
</protein>
<evidence type="ECO:0000256" key="1">
    <source>
        <dbReference type="ARBA" id="ARBA00001971"/>
    </source>
</evidence>